<dbReference type="AlphaFoldDB" id="A0A7J5E3C6"/>
<keyword evidence="9" id="KW-0812">Transmembrane</keyword>
<dbReference type="PROSITE" id="PS00108">
    <property type="entry name" value="PROTEIN_KINASE_ST"/>
    <property type="match status" value="1"/>
</dbReference>
<evidence type="ECO:0000313" key="12">
    <source>
        <dbReference type="Proteomes" id="UP000449906"/>
    </source>
</evidence>
<dbReference type="Proteomes" id="UP000449906">
    <property type="component" value="Unassembled WGS sequence"/>
</dbReference>
<dbReference type="InterPro" id="IPR017441">
    <property type="entry name" value="Protein_kinase_ATP_BS"/>
</dbReference>
<keyword evidence="4 7" id="KW-0547">Nucleotide-binding</keyword>
<comment type="caution">
    <text evidence="11">The sequence shown here is derived from an EMBL/GenBank/DDBJ whole genome shotgun (WGS) entry which is preliminary data.</text>
</comment>
<evidence type="ECO:0000313" key="11">
    <source>
        <dbReference type="EMBL" id="KAB2812772.1"/>
    </source>
</evidence>
<feature type="domain" description="Protein kinase" evidence="10">
    <location>
        <begin position="69"/>
        <end position="431"/>
    </location>
</feature>
<dbReference type="InterPro" id="IPR008271">
    <property type="entry name" value="Ser/Thr_kinase_AS"/>
</dbReference>
<evidence type="ECO:0000256" key="5">
    <source>
        <dbReference type="ARBA" id="ARBA00022777"/>
    </source>
</evidence>
<evidence type="ECO:0000256" key="4">
    <source>
        <dbReference type="ARBA" id="ARBA00022741"/>
    </source>
</evidence>
<keyword evidence="2 11" id="KW-0723">Serine/threonine-protein kinase</keyword>
<dbReference type="GO" id="GO:0004674">
    <property type="term" value="F:protein serine/threonine kinase activity"/>
    <property type="evidence" value="ECO:0007669"/>
    <property type="project" value="UniProtKB-KW"/>
</dbReference>
<gene>
    <name evidence="11" type="ORF">F9L07_13640</name>
</gene>
<evidence type="ECO:0000259" key="10">
    <source>
        <dbReference type="PROSITE" id="PS50011"/>
    </source>
</evidence>
<keyword evidence="9" id="KW-0472">Membrane</keyword>
<dbReference type="EC" id="2.7.11.1" evidence="1"/>
<dbReference type="PROSITE" id="PS00107">
    <property type="entry name" value="PROTEIN_KINASE_ATP"/>
    <property type="match status" value="1"/>
</dbReference>
<evidence type="ECO:0000256" key="2">
    <source>
        <dbReference type="ARBA" id="ARBA00022527"/>
    </source>
</evidence>
<feature type="binding site" evidence="7">
    <location>
        <position position="98"/>
    </location>
    <ligand>
        <name>ATP</name>
        <dbReference type="ChEBI" id="CHEBI:30616"/>
    </ligand>
</feature>
<dbReference type="Pfam" id="PF00069">
    <property type="entry name" value="Pkinase"/>
    <property type="match status" value="1"/>
</dbReference>
<evidence type="ECO:0000256" key="6">
    <source>
        <dbReference type="ARBA" id="ARBA00022840"/>
    </source>
</evidence>
<keyword evidence="9" id="KW-1133">Transmembrane helix</keyword>
<accession>A0A7J5E3C6</accession>
<dbReference type="PANTHER" id="PTHR43289:SF6">
    <property type="entry name" value="SERINE_THREONINE-PROTEIN KINASE NEKL-3"/>
    <property type="match status" value="1"/>
</dbReference>
<evidence type="ECO:0000256" key="9">
    <source>
        <dbReference type="SAM" id="Phobius"/>
    </source>
</evidence>
<dbReference type="CDD" id="cd14014">
    <property type="entry name" value="STKc_PknB_like"/>
    <property type="match status" value="1"/>
</dbReference>
<keyword evidence="3" id="KW-0808">Transferase</keyword>
<dbReference type="SUPFAM" id="SSF56112">
    <property type="entry name" value="Protein kinase-like (PK-like)"/>
    <property type="match status" value="1"/>
</dbReference>
<feature type="compositionally biased region" description="Low complexity" evidence="8">
    <location>
        <begin position="387"/>
        <end position="403"/>
    </location>
</feature>
<evidence type="ECO:0000256" key="3">
    <source>
        <dbReference type="ARBA" id="ARBA00022679"/>
    </source>
</evidence>
<feature type="region of interest" description="Disordered" evidence="8">
    <location>
        <begin position="378"/>
        <end position="405"/>
    </location>
</feature>
<dbReference type="InterPro" id="IPR011009">
    <property type="entry name" value="Kinase-like_dom_sf"/>
</dbReference>
<dbReference type="InterPro" id="IPR000719">
    <property type="entry name" value="Prot_kinase_dom"/>
</dbReference>
<dbReference type="Gene3D" id="1.10.510.10">
    <property type="entry name" value="Transferase(Phosphotransferase) domain 1"/>
    <property type="match status" value="1"/>
</dbReference>
<evidence type="ECO:0000256" key="8">
    <source>
        <dbReference type="SAM" id="MobiDB-lite"/>
    </source>
</evidence>
<reference evidence="11 12" key="1">
    <citation type="submission" date="2019-09" db="EMBL/GenBank/DDBJ databases">
        <title>Pimelobacter sp. isolated from Paulinella.</title>
        <authorList>
            <person name="Jeong S.E."/>
        </authorList>
    </citation>
    <scope>NUCLEOTIDE SEQUENCE [LARGE SCALE GENOMIC DNA]</scope>
    <source>
        <strain evidence="11 12">Pch-N</strain>
    </source>
</reference>
<keyword evidence="5 11" id="KW-0418">Kinase</keyword>
<keyword evidence="6 7" id="KW-0067">ATP-binding</keyword>
<proteinExistence type="predicted"/>
<sequence>MQQHPPADPADPRLDRGEQVVERRAVAGSRAQREIVEIDRLVHGLPPRVTPDLSGTIRTVSLPERLGRLRRVDRIGAGGFATVWLYHDDELDSPVAVKALADNWAQRTDVCDRFLEEARILRRADSDHVVRVYDIGAVDGTPYFVMSYADRGSLADLLADGPVAPERMVDLLSQAGDGIAVLHRHGIIHRDIKPQNLLLRSTPDGGERVLVADLGVAKAMLHASGLTQVVGTPSYMAPEQATGIGLDLRADVHALGAVGYHLLTGRLVREGGIGALATPELPPAPSRVADVPSTYDGPLLRALQLEPDDRWPDVPSFVAGLRGASEATTVALGGPPPPPPAPAPSPARGAGWLRPLLLALLVLVVTFAIAFGVTRVVRGDDGGGSSGQPTGEPSGEPSGSSSPAADITYAPLVLDAQQRYDTHEVRLNGVVWSYPVPRGWAAYAISADGSDADLLPDEQVDQRAQVRWRPADEPLRGGYSLRARVLDTKNTMAEQIAQKVGELKASPDLRDVDVYQQTHEAVYFTFRDKEGRLRNNYFRWREGDRGTVSLEVSVTGRAGDKPGLTALLDQVAGEAVLNP</sequence>
<dbReference type="PANTHER" id="PTHR43289">
    <property type="entry name" value="MITOGEN-ACTIVATED PROTEIN KINASE KINASE KINASE 20-RELATED"/>
    <property type="match status" value="1"/>
</dbReference>
<evidence type="ECO:0000256" key="1">
    <source>
        <dbReference type="ARBA" id="ARBA00012513"/>
    </source>
</evidence>
<protein>
    <recommendedName>
        <fullName evidence="1">non-specific serine/threonine protein kinase</fullName>
        <ecNumber evidence="1">2.7.11.1</ecNumber>
    </recommendedName>
</protein>
<name>A0A7J5E3C6_NOCSI</name>
<feature type="transmembrane region" description="Helical" evidence="9">
    <location>
        <begin position="352"/>
        <end position="373"/>
    </location>
</feature>
<dbReference type="PROSITE" id="PS50011">
    <property type="entry name" value="PROTEIN_KINASE_DOM"/>
    <property type="match status" value="1"/>
</dbReference>
<dbReference type="SMART" id="SM00220">
    <property type="entry name" value="S_TKc"/>
    <property type="match status" value="1"/>
</dbReference>
<organism evidence="11 12">
    <name type="scientific">Nocardioides simplex</name>
    <name type="common">Arthrobacter simplex</name>
    <dbReference type="NCBI Taxonomy" id="2045"/>
    <lineage>
        <taxon>Bacteria</taxon>
        <taxon>Bacillati</taxon>
        <taxon>Actinomycetota</taxon>
        <taxon>Actinomycetes</taxon>
        <taxon>Propionibacteriales</taxon>
        <taxon>Nocardioidaceae</taxon>
        <taxon>Pimelobacter</taxon>
    </lineage>
</organism>
<dbReference type="GO" id="GO:0005524">
    <property type="term" value="F:ATP binding"/>
    <property type="evidence" value="ECO:0007669"/>
    <property type="project" value="UniProtKB-UniRule"/>
</dbReference>
<dbReference type="EMBL" id="WBVM01000001">
    <property type="protein sequence ID" value="KAB2812772.1"/>
    <property type="molecule type" value="Genomic_DNA"/>
</dbReference>
<evidence type="ECO:0000256" key="7">
    <source>
        <dbReference type="PROSITE-ProRule" id="PRU10141"/>
    </source>
</evidence>